<sequence length="158" mass="17121">MTLPWTTVYGPRRTGPRPLRLSLRDPAAPKGPVDGAWWPRSKQPAAELHELVAAVATRLGSMVRVGFDWRTNDPDSFTRRGTAAVATTSRAGIMYLFGSNGARLDVLVIPADTHPNAAAAQMRWASGKPQPSPTARPRAPEKHREVTKSRPRVPGIGA</sequence>
<keyword evidence="3" id="KW-1185">Reference proteome</keyword>
<dbReference type="InterPro" id="IPR046036">
    <property type="entry name" value="DUF5994"/>
</dbReference>
<evidence type="ECO:0000313" key="2">
    <source>
        <dbReference type="EMBL" id="QLY31738.1"/>
    </source>
</evidence>
<reference evidence="2 3" key="1">
    <citation type="submission" date="2020-07" db="EMBL/GenBank/DDBJ databases">
        <authorList>
            <person name="Zhuang K."/>
            <person name="Ran Y."/>
        </authorList>
    </citation>
    <scope>NUCLEOTIDE SEQUENCE [LARGE SCALE GENOMIC DNA]</scope>
    <source>
        <strain evidence="2 3">WCH-YHL-001</strain>
    </source>
</reference>
<name>A0A7D6ZEH9_9NOCA</name>
<dbReference type="Pfam" id="PF19457">
    <property type="entry name" value="DUF5994"/>
    <property type="match status" value="1"/>
</dbReference>
<evidence type="ECO:0000256" key="1">
    <source>
        <dbReference type="SAM" id="MobiDB-lite"/>
    </source>
</evidence>
<dbReference type="Proteomes" id="UP000515512">
    <property type="component" value="Chromosome"/>
</dbReference>
<dbReference type="AlphaFoldDB" id="A0A7D6ZEH9"/>
<dbReference type="RefSeq" id="WP_181582925.1">
    <property type="nucleotide sequence ID" value="NZ_CP059399.1"/>
</dbReference>
<feature type="compositionally biased region" description="Basic and acidic residues" evidence="1">
    <location>
        <begin position="138"/>
        <end position="148"/>
    </location>
</feature>
<accession>A0A7D6ZEH9</accession>
<protein>
    <submittedName>
        <fullName evidence="2">Uncharacterized protein</fullName>
    </submittedName>
</protein>
<dbReference type="KEGG" id="nhu:H0264_05315"/>
<proteinExistence type="predicted"/>
<dbReference type="EMBL" id="CP059399">
    <property type="protein sequence ID" value="QLY31738.1"/>
    <property type="molecule type" value="Genomic_DNA"/>
</dbReference>
<feature type="region of interest" description="Disordered" evidence="1">
    <location>
        <begin position="119"/>
        <end position="158"/>
    </location>
</feature>
<evidence type="ECO:0000313" key="3">
    <source>
        <dbReference type="Proteomes" id="UP000515512"/>
    </source>
</evidence>
<gene>
    <name evidence="2" type="ORF">H0264_05315</name>
</gene>
<organism evidence="2 3">
    <name type="scientific">Nocardia huaxiensis</name>
    <dbReference type="NCBI Taxonomy" id="2755382"/>
    <lineage>
        <taxon>Bacteria</taxon>
        <taxon>Bacillati</taxon>
        <taxon>Actinomycetota</taxon>
        <taxon>Actinomycetes</taxon>
        <taxon>Mycobacteriales</taxon>
        <taxon>Nocardiaceae</taxon>
        <taxon>Nocardia</taxon>
    </lineage>
</organism>